<dbReference type="InterPro" id="IPR050957">
    <property type="entry name" value="BMP_lipoprotein"/>
</dbReference>
<evidence type="ECO:0000256" key="7">
    <source>
        <dbReference type="SAM" id="MobiDB-lite"/>
    </source>
</evidence>
<evidence type="ECO:0000256" key="3">
    <source>
        <dbReference type="ARBA" id="ARBA00022475"/>
    </source>
</evidence>
<dbReference type="CDD" id="cd06354">
    <property type="entry name" value="PBP1_PrnA-like"/>
    <property type="match status" value="1"/>
</dbReference>
<comment type="subcellular location">
    <subcellularLocation>
        <location evidence="1">Cell membrane</location>
        <topology evidence="1">Lipid-anchor</topology>
    </subcellularLocation>
</comment>
<dbReference type="PANTHER" id="PTHR34296:SF2">
    <property type="entry name" value="ABC TRANSPORTER GUANOSINE-BINDING PROTEIN NUPN"/>
    <property type="match status" value="1"/>
</dbReference>
<dbReference type="Proteomes" id="UP000199687">
    <property type="component" value="Unassembled WGS sequence"/>
</dbReference>
<dbReference type="PROSITE" id="PS51257">
    <property type="entry name" value="PROKAR_LIPOPROTEIN"/>
    <property type="match status" value="1"/>
</dbReference>
<feature type="region of interest" description="Disordered" evidence="7">
    <location>
        <begin position="24"/>
        <end position="57"/>
    </location>
</feature>
<sequence length="381" mass="41498">MINRKFLLFILVLTLGLFLAACGTQSEEENTENTDTESTDTGTEENSEEAAEDGEAAAGDYKVAMVTDIGGVDDKSFNQSAWEGIQAWGEEQGLSQGNGIDYAQSNEKADYMPNITRFVRDEYNLIFGIGFELKEDIQTAANQYADTNFAIVDDVVEAPNAVSITFKEHQGSFLVGVAAAMKTTTNKIGFVGGVDSPLIKKFESGFIAGAKSVNPDIEVDVQYAESFADAAKGKLIATNMYDSGIDVIYHASGATGNGVFNQAKDIKQNDPEREIWVIGVDRDQHEEGAINDHNVTLTSMVKRVDVAVQDVANRGLNGEFPGGELLEYGIEENGITFATTNEEAMTEEIISTVEEWQEKILNGEVEVPQTIEELEAYEESL</sequence>
<evidence type="ECO:0000256" key="6">
    <source>
        <dbReference type="ARBA" id="ARBA00023288"/>
    </source>
</evidence>
<feature type="compositionally biased region" description="Acidic residues" evidence="7">
    <location>
        <begin position="26"/>
        <end position="55"/>
    </location>
</feature>
<evidence type="ECO:0000256" key="4">
    <source>
        <dbReference type="ARBA" id="ARBA00022729"/>
    </source>
</evidence>
<keyword evidence="3" id="KW-1003">Cell membrane</keyword>
<dbReference type="Gene3D" id="3.40.50.2300">
    <property type="match status" value="2"/>
</dbReference>
<organism evidence="10 11">
    <name type="scientific">Gracilibacillus ureilyticus</name>
    <dbReference type="NCBI Taxonomy" id="531814"/>
    <lineage>
        <taxon>Bacteria</taxon>
        <taxon>Bacillati</taxon>
        <taxon>Bacillota</taxon>
        <taxon>Bacilli</taxon>
        <taxon>Bacillales</taxon>
        <taxon>Bacillaceae</taxon>
        <taxon>Gracilibacillus</taxon>
    </lineage>
</organism>
<feature type="chain" id="PRO_5011651942" evidence="8">
    <location>
        <begin position="27"/>
        <end position="381"/>
    </location>
</feature>
<evidence type="ECO:0000259" key="9">
    <source>
        <dbReference type="Pfam" id="PF02608"/>
    </source>
</evidence>
<dbReference type="STRING" id="531814.SAMN04487944_101592"/>
<feature type="signal peptide" evidence="8">
    <location>
        <begin position="1"/>
        <end position="26"/>
    </location>
</feature>
<dbReference type="InterPro" id="IPR003760">
    <property type="entry name" value="PnrA-like"/>
</dbReference>
<dbReference type="InterPro" id="IPR028082">
    <property type="entry name" value="Peripla_BP_I"/>
</dbReference>
<dbReference type="RefSeq" id="WP_089738776.1">
    <property type="nucleotide sequence ID" value="NZ_FOGL01000001.1"/>
</dbReference>
<name>A0A1H9M768_9BACI</name>
<feature type="domain" description="ABC transporter substrate-binding protein PnrA-like" evidence="9">
    <location>
        <begin position="62"/>
        <end position="369"/>
    </location>
</feature>
<evidence type="ECO:0000313" key="11">
    <source>
        <dbReference type="Proteomes" id="UP000199687"/>
    </source>
</evidence>
<gene>
    <name evidence="10" type="ORF">SAMN04487944_101592</name>
</gene>
<evidence type="ECO:0000256" key="5">
    <source>
        <dbReference type="ARBA" id="ARBA00023136"/>
    </source>
</evidence>
<keyword evidence="6" id="KW-0449">Lipoprotein</keyword>
<evidence type="ECO:0000256" key="1">
    <source>
        <dbReference type="ARBA" id="ARBA00004193"/>
    </source>
</evidence>
<evidence type="ECO:0000313" key="10">
    <source>
        <dbReference type="EMBL" id="SER19544.1"/>
    </source>
</evidence>
<dbReference type="SUPFAM" id="SSF53822">
    <property type="entry name" value="Periplasmic binding protein-like I"/>
    <property type="match status" value="1"/>
</dbReference>
<keyword evidence="11" id="KW-1185">Reference proteome</keyword>
<dbReference type="AlphaFoldDB" id="A0A1H9M768"/>
<evidence type="ECO:0000256" key="2">
    <source>
        <dbReference type="ARBA" id="ARBA00008610"/>
    </source>
</evidence>
<dbReference type="GO" id="GO:0005886">
    <property type="term" value="C:plasma membrane"/>
    <property type="evidence" value="ECO:0007669"/>
    <property type="project" value="UniProtKB-SubCell"/>
</dbReference>
<accession>A0A1H9M768</accession>
<dbReference type="Pfam" id="PF02608">
    <property type="entry name" value="Bmp"/>
    <property type="match status" value="1"/>
</dbReference>
<dbReference type="OrthoDB" id="9784230at2"/>
<keyword evidence="5" id="KW-0472">Membrane</keyword>
<evidence type="ECO:0000256" key="8">
    <source>
        <dbReference type="SAM" id="SignalP"/>
    </source>
</evidence>
<protein>
    <submittedName>
        <fullName evidence="10">Nucleoside-binding protein</fullName>
    </submittedName>
</protein>
<dbReference type="PANTHER" id="PTHR34296">
    <property type="entry name" value="TRANSCRIPTIONAL ACTIVATOR PROTEIN MED"/>
    <property type="match status" value="1"/>
</dbReference>
<keyword evidence="4 8" id="KW-0732">Signal</keyword>
<proteinExistence type="inferred from homology"/>
<dbReference type="EMBL" id="FOGL01000001">
    <property type="protein sequence ID" value="SER19544.1"/>
    <property type="molecule type" value="Genomic_DNA"/>
</dbReference>
<reference evidence="10 11" key="1">
    <citation type="submission" date="2016-10" db="EMBL/GenBank/DDBJ databases">
        <authorList>
            <person name="de Groot N.N."/>
        </authorList>
    </citation>
    <scope>NUCLEOTIDE SEQUENCE [LARGE SCALE GENOMIC DNA]</scope>
    <source>
        <strain evidence="10 11">CGMCC 1.7727</strain>
    </source>
</reference>
<comment type="similarity">
    <text evidence="2">Belongs to the BMP lipoprotein family.</text>
</comment>